<keyword evidence="3" id="KW-1133">Transmembrane helix</keyword>
<dbReference type="Gene3D" id="2.40.30.170">
    <property type="match status" value="1"/>
</dbReference>
<gene>
    <name evidence="4" type="ORF">So717_21210</name>
</gene>
<organism evidence="4 5">
    <name type="scientific">Roseobacter cerasinus</name>
    <dbReference type="NCBI Taxonomy" id="2602289"/>
    <lineage>
        <taxon>Bacteria</taxon>
        <taxon>Pseudomonadati</taxon>
        <taxon>Pseudomonadota</taxon>
        <taxon>Alphaproteobacteria</taxon>
        <taxon>Rhodobacterales</taxon>
        <taxon>Roseobacteraceae</taxon>
        <taxon>Roseobacter</taxon>
    </lineage>
</organism>
<feature type="coiled-coil region" evidence="2">
    <location>
        <begin position="128"/>
        <end position="186"/>
    </location>
</feature>
<dbReference type="PANTHER" id="PTHR30469">
    <property type="entry name" value="MULTIDRUG RESISTANCE PROTEIN MDTA"/>
    <property type="match status" value="1"/>
</dbReference>
<feature type="transmembrane region" description="Helical" evidence="3">
    <location>
        <begin position="21"/>
        <end position="40"/>
    </location>
</feature>
<accession>A0A640VPK8</accession>
<dbReference type="Gene3D" id="1.10.287.470">
    <property type="entry name" value="Helix hairpin bin"/>
    <property type="match status" value="1"/>
</dbReference>
<evidence type="ECO:0000256" key="1">
    <source>
        <dbReference type="ARBA" id="ARBA00009477"/>
    </source>
</evidence>
<dbReference type="Proteomes" id="UP000436522">
    <property type="component" value="Unassembled WGS sequence"/>
</dbReference>
<evidence type="ECO:0000256" key="3">
    <source>
        <dbReference type="SAM" id="Phobius"/>
    </source>
</evidence>
<dbReference type="GO" id="GO:1990281">
    <property type="term" value="C:efflux pump complex"/>
    <property type="evidence" value="ECO:0007669"/>
    <property type="project" value="TreeGrafter"/>
</dbReference>
<dbReference type="OrthoDB" id="9813967at2"/>
<evidence type="ECO:0000313" key="4">
    <source>
        <dbReference type="EMBL" id="GFE50368.1"/>
    </source>
</evidence>
<keyword evidence="3" id="KW-0472">Membrane</keyword>
<evidence type="ECO:0000256" key="2">
    <source>
        <dbReference type="SAM" id="Coils"/>
    </source>
</evidence>
<reference evidence="4 5" key="1">
    <citation type="submission" date="2019-12" db="EMBL/GenBank/DDBJ databases">
        <title>Roseobacter cerasinus sp. nov., isolated from seawater around aquaculture.</title>
        <authorList>
            <person name="Muramatsu S."/>
            <person name="Takabe Y."/>
            <person name="Mori K."/>
            <person name="Takaichi S."/>
            <person name="Hanada S."/>
        </authorList>
    </citation>
    <scope>NUCLEOTIDE SEQUENCE [LARGE SCALE GENOMIC DNA]</scope>
    <source>
        <strain evidence="4 5">AI77</strain>
    </source>
</reference>
<dbReference type="InterPro" id="IPR006143">
    <property type="entry name" value="RND_pump_MFP"/>
</dbReference>
<protein>
    <submittedName>
        <fullName evidence="4">RND transporter MFP subunit</fullName>
    </submittedName>
</protein>
<keyword evidence="5" id="KW-1185">Reference proteome</keyword>
<keyword evidence="3" id="KW-0812">Transmembrane</keyword>
<name>A0A640VPK8_9RHOB</name>
<dbReference type="Gene3D" id="2.40.50.100">
    <property type="match status" value="1"/>
</dbReference>
<proteinExistence type="inferred from homology"/>
<dbReference type="NCBIfam" id="TIGR01730">
    <property type="entry name" value="RND_mfp"/>
    <property type="match status" value="1"/>
</dbReference>
<sequence length="388" mass="41261">MANTPSAAHRPLWRRILRQGTTIVFTLLAIALAIGLMILGQTVLADRAAEVEAPPATAPLAVTALPLTLEDGYHVTRRFPGQIEAAQRTTMAFEQGGTVAMIAVDEGATVQAGDLIARLDTRLIAAEQARLTAARRALEAQAELARRTTTRQTELRNRGFASNQAVDNVTLQLAELEARIAEIDASLVSVDLQLEKSQLHAPFDGTVATRLVDTGGAVGAGQTILSLVETAGAQMRVGLSPNIVAGLEDATNLEAVFAEDRYPVTLASVLPELDSATRTRTVLLDFEGGALPPLRETGTLILQQYVAERGAWVPLSALQDAPRGLWQVMILTETKGQMTVATEAVEVLFSDGARAYVRGTFADGTRIIPDGPHRVVAGQPVRLTAEAG</sequence>
<dbReference type="GO" id="GO:0015562">
    <property type="term" value="F:efflux transmembrane transporter activity"/>
    <property type="evidence" value="ECO:0007669"/>
    <property type="project" value="TreeGrafter"/>
</dbReference>
<evidence type="ECO:0000313" key="5">
    <source>
        <dbReference type="Proteomes" id="UP000436522"/>
    </source>
</evidence>
<dbReference type="AlphaFoldDB" id="A0A640VPK8"/>
<dbReference type="PANTHER" id="PTHR30469:SF11">
    <property type="entry name" value="BLL4320 PROTEIN"/>
    <property type="match status" value="1"/>
</dbReference>
<dbReference type="RefSeq" id="WP_159976992.1">
    <property type="nucleotide sequence ID" value="NZ_BLIV01000003.1"/>
</dbReference>
<comment type="similarity">
    <text evidence="1">Belongs to the membrane fusion protein (MFP) (TC 8.A.1) family.</text>
</comment>
<comment type="caution">
    <text evidence="4">The sequence shown here is derived from an EMBL/GenBank/DDBJ whole genome shotgun (WGS) entry which is preliminary data.</text>
</comment>
<dbReference type="SUPFAM" id="SSF111369">
    <property type="entry name" value="HlyD-like secretion proteins"/>
    <property type="match status" value="1"/>
</dbReference>
<dbReference type="EMBL" id="BLIV01000003">
    <property type="protein sequence ID" value="GFE50368.1"/>
    <property type="molecule type" value="Genomic_DNA"/>
</dbReference>
<keyword evidence="2" id="KW-0175">Coiled coil</keyword>
<dbReference type="Gene3D" id="2.40.420.20">
    <property type="match status" value="1"/>
</dbReference>